<feature type="signal peptide" evidence="2">
    <location>
        <begin position="1"/>
        <end position="26"/>
    </location>
</feature>
<dbReference type="Gene3D" id="3.20.20.80">
    <property type="entry name" value="Glycosidases"/>
    <property type="match status" value="1"/>
</dbReference>
<evidence type="ECO:0000256" key="1">
    <source>
        <dbReference type="SAM" id="MobiDB-lite"/>
    </source>
</evidence>
<protein>
    <recommendedName>
        <fullName evidence="4">GH18 domain-containing protein</fullName>
    </recommendedName>
</protein>
<feature type="compositionally biased region" description="Basic and acidic residues" evidence="1">
    <location>
        <begin position="198"/>
        <end position="216"/>
    </location>
</feature>
<proteinExistence type="predicted"/>
<feature type="compositionally biased region" description="Basic and acidic residues" evidence="1">
    <location>
        <begin position="90"/>
        <end position="110"/>
    </location>
</feature>
<feature type="chain" id="PRO_5015515207" description="GH18 domain-containing protein" evidence="2">
    <location>
        <begin position="27"/>
        <end position="667"/>
    </location>
</feature>
<dbReference type="EMBL" id="GGMS01005314">
    <property type="protein sequence ID" value="MBY74517.1"/>
    <property type="molecule type" value="Transcribed_RNA"/>
</dbReference>
<organism evidence="3">
    <name type="scientific">Sipha flava</name>
    <name type="common">yellow sugarcane aphid</name>
    <dbReference type="NCBI Taxonomy" id="143950"/>
    <lineage>
        <taxon>Eukaryota</taxon>
        <taxon>Metazoa</taxon>
        <taxon>Ecdysozoa</taxon>
        <taxon>Arthropoda</taxon>
        <taxon>Hexapoda</taxon>
        <taxon>Insecta</taxon>
        <taxon>Pterygota</taxon>
        <taxon>Neoptera</taxon>
        <taxon>Paraneoptera</taxon>
        <taxon>Hemiptera</taxon>
        <taxon>Sternorrhyncha</taxon>
        <taxon>Aphidomorpha</taxon>
        <taxon>Aphidoidea</taxon>
        <taxon>Aphididae</taxon>
        <taxon>Sipha</taxon>
    </lineage>
</organism>
<feature type="compositionally biased region" description="Basic and acidic residues" evidence="1">
    <location>
        <begin position="143"/>
        <end position="161"/>
    </location>
</feature>
<accession>A0A2S2Q9V8</accession>
<feature type="compositionally biased region" description="Basic and acidic residues" evidence="1">
    <location>
        <begin position="173"/>
        <end position="186"/>
    </location>
</feature>
<name>A0A2S2Q9V8_9HEMI</name>
<dbReference type="InterPro" id="IPR017853">
    <property type="entry name" value="GH"/>
</dbReference>
<sequence>MRFILKIKKSSKILCLFWFFLAFSKCQDDVQKSNGVQETDGVQENDGVKNNDVQKKFDDGDVDNGQDKEMISDDLDENENPLGGISTDLFADKPRSKTEISDPFKLKSDDGDGDEDDDQDKEKISDDLDEKKNPLGGISTDLFADKPRSKTEISDPLKLKSDNGGGDEDDDQDKEKISDDLDKKENPLGGISTDLSEDNPRSKTEISDPDKLKSNNDDGEVNNGQDKEKISDDLDENENPLGGISTDLFEEGPKSGTKSSNKPIIDEKDDEEKTLNNSQDDNTIPPGDNQKTIVDDNMDKKKENSPITYKNYSSYDEYLKEKEQRKDCFEIKKPTEARFFCTIWDKLPYIYKRIKKRFVGDLCHAIVLGTPLIIKKSRVVIPEDKSKQLKDIYDLKTKGTLLMVIMKHSSYEEWSSVLQNVKKEVDILIKFIKKYKIDGIQFSNLQPTAQEQWDAEMLCKILKFFNLLIKTTKLKGIPDFKIGLTISAYSQSISTSFQSFKDLNKIVYWYSINTISMIKCTPAYLTGTSPLDGEISLKRSLKTLIEKTNIEKTKIVVSIQLYPNKLNTYQHSSYIEMCQSKPKTWKRWCAARPEHFRLKGQYLRNLSIWGIQLYYMDSDDYKSKCKCYSFPMIRALLRGLINMDEPEYCSFLGEVENQPAACTIPKI</sequence>
<evidence type="ECO:0000256" key="2">
    <source>
        <dbReference type="SAM" id="SignalP"/>
    </source>
</evidence>
<dbReference type="AlphaFoldDB" id="A0A2S2Q9V8"/>
<feature type="compositionally biased region" description="Basic and acidic residues" evidence="1">
    <location>
        <begin position="120"/>
        <end position="133"/>
    </location>
</feature>
<reference evidence="3" key="1">
    <citation type="submission" date="2018-04" db="EMBL/GenBank/DDBJ databases">
        <title>Transcriptome assembly of Sipha flava.</title>
        <authorList>
            <person name="Scully E.D."/>
            <person name="Geib S.M."/>
            <person name="Palmer N.A."/>
            <person name="Koch K."/>
            <person name="Bradshaw J."/>
            <person name="Heng-Moss T."/>
            <person name="Sarath G."/>
        </authorList>
    </citation>
    <scope>NUCLEOTIDE SEQUENCE</scope>
</reference>
<evidence type="ECO:0000313" key="3">
    <source>
        <dbReference type="EMBL" id="MBY74517.1"/>
    </source>
</evidence>
<feature type="region of interest" description="Disordered" evidence="1">
    <location>
        <begin position="37"/>
        <end position="306"/>
    </location>
</feature>
<keyword evidence="2" id="KW-0732">Signal</keyword>
<dbReference type="SUPFAM" id="SSF51445">
    <property type="entry name" value="(Trans)glycosidases"/>
    <property type="match status" value="1"/>
</dbReference>
<dbReference type="OrthoDB" id="6629112at2759"/>
<gene>
    <name evidence="3" type="ORF">g.114169</name>
</gene>
<evidence type="ECO:0008006" key="4">
    <source>
        <dbReference type="Google" id="ProtNLM"/>
    </source>
</evidence>
<feature type="compositionally biased region" description="Basic and acidic residues" evidence="1">
    <location>
        <begin position="293"/>
        <end position="304"/>
    </location>
</feature>
<feature type="compositionally biased region" description="Basic and acidic residues" evidence="1">
    <location>
        <begin position="46"/>
        <end position="71"/>
    </location>
</feature>